<dbReference type="Proteomes" id="UP000256964">
    <property type="component" value="Unassembled WGS sequence"/>
</dbReference>
<evidence type="ECO:0000313" key="3">
    <source>
        <dbReference type="Proteomes" id="UP000256964"/>
    </source>
</evidence>
<protein>
    <submittedName>
        <fullName evidence="2">Uncharacterized protein</fullName>
    </submittedName>
</protein>
<sequence length="238" mass="25489">MPLFRESSVKPRRRPADDRQNSSHLDDALATAKVMLKAQRILAVARQEYKDSKRIGMSAAGREATLPPMTTHTVTHQLPDSGSIETTYGGHGSAAPSRLLGNNKELEADLWTTVSVRHPKTQPVRSVPGPRQPPSTAARHVATPGQDSAGTEVAGKDGSQARRQLRPAPPGFMRGVSIVLLLGCCFTDGAAQAVIYNQQGNIPSPSERTRGNAITAGKGKGSWEIVAHKKSCRVQGFD</sequence>
<feature type="compositionally biased region" description="Basic and acidic residues" evidence="1">
    <location>
        <begin position="14"/>
        <end position="26"/>
    </location>
</feature>
<feature type="region of interest" description="Disordered" evidence="1">
    <location>
        <begin position="118"/>
        <end position="168"/>
    </location>
</feature>
<proteinExistence type="predicted"/>
<evidence type="ECO:0000313" key="2">
    <source>
        <dbReference type="EMBL" id="RDX48705.1"/>
    </source>
</evidence>
<accession>A0A371D841</accession>
<reference evidence="2 3" key="1">
    <citation type="journal article" date="2018" name="Biotechnol. Biofuels">
        <title>Integrative visual omics of the white-rot fungus Polyporus brumalis exposes the biotechnological potential of its oxidative enzymes for delignifying raw plant biomass.</title>
        <authorList>
            <person name="Miyauchi S."/>
            <person name="Rancon A."/>
            <person name="Drula E."/>
            <person name="Hage H."/>
            <person name="Chaduli D."/>
            <person name="Favel A."/>
            <person name="Grisel S."/>
            <person name="Henrissat B."/>
            <person name="Herpoel-Gimbert I."/>
            <person name="Ruiz-Duenas F.J."/>
            <person name="Chevret D."/>
            <person name="Hainaut M."/>
            <person name="Lin J."/>
            <person name="Wang M."/>
            <person name="Pangilinan J."/>
            <person name="Lipzen A."/>
            <person name="Lesage-Meessen L."/>
            <person name="Navarro D."/>
            <person name="Riley R."/>
            <person name="Grigoriev I.V."/>
            <person name="Zhou S."/>
            <person name="Raouche S."/>
            <person name="Rosso M.N."/>
        </authorList>
    </citation>
    <scope>NUCLEOTIDE SEQUENCE [LARGE SCALE GENOMIC DNA]</scope>
    <source>
        <strain evidence="2 3">BRFM 1820</strain>
    </source>
</reference>
<organism evidence="2 3">
    <name type="scientific">Lentinus brumalis</name>
    <dbReference type="NCBI Taxonomy" id="2498619"/>
    <lineage>
        <taxon>Eukaryota</taxon>
        <taxon>Fungi</taxon>
        <taxon>Dikarya</taxon>
        <taxon>Basidiomycota</taxon>
        <taxon>Agaricomycotina</taxon>
        <taxon>Agaricomycetes</taxon>
        <taxon>Polyporales</taxon>
        <taxon>Polyporaceae</taxon>
        <taxon>Lentinus</taxon>
    </lineage>
</organism>
<dbReference type="EMBL" id="KZ857410">
    <property type="protein sequence ID" value="RDX48705.1"/>
    <property type="molecule type" value="Genomic_DNA"/>
</dbReference>
<evidence type="ECO:0000256" key="1">
    <source>
        <dbReference type="SAM" id="MobiDB-lite"/>
    </source>
</evidence>
<gene>
    <name evidence="2" type="ORF">OH76DRAFT_650776</name>
</gene>
<name>A0A371D841_9APHY</name>
<feature type="region of interest" description="Disordered" evidence="1">
    <location>
        <begin position="1"/>
        <end position="26"/>
    </location>
</feature>
<dbReference type="AlphaFoldDB" id="A0A371D841"/>
<keyword evidence="3" id="KW-1185">Reference proteome</keyword>